<feature type="coiled-coil region" evidence="1">
    <location>
        <begin position="359"/>
        <end position="393"/>
    </location>
</feature>
<dbReference type="EMBL" id="CAMXCT030003321">
    <property type="protein sequence ID" value="CAL4791028.1"/>
    <property type="molecule type" value="Genomic_DNA"/>
</dbReference>
<comment type="caution">
    <text evidence="4">The sequence shown here is derived from an EMBL/GenBank/DDBJ whole genome shotgun (WGS) entry which is preliminary data.</text>
</comment>
<proteinExistence type="predicted"/>
<keyword evidence="6" id="KW-1185">Reference proteome</keyword>
<dbReference type="AlphaFoldDB" id="A0A9P1G8K7"/>
<evidence type="ECO:0000256" key="2">
    <source>
        <dbReference type="SAM" id="MobiDB-lite"/>
    </source>
</evidence>
<feature type="region of interest" description="Disordered" evidence="2">
    <location>
        <begin position="437"/>
        <end position="475"/>
    </location>
</feature>
<keyword evidence="3" id="KW-0812">Transmembrane</keyword>
<evidence type="ECO:0000313" key="4">
    <source>
        <dbReference type="EMBL" id="CAI4003716.1"/>
    </source>
</evidence>
<evidence type="ECO:0000256" key="3">
    <source>
        <dbReference type="SAM" id="Phobius"/>
    </source>
</evidence>
<protein>
    <submittedName>
        <fullName evidence="5">C2H2-type domain-containing protein</fullName>
    </submittedName>
</protein>
<evidence type="ECO:0000256" key="1">
    <source>
        <dbReference type="SAM" id="Coils"/>
    </source>
</evidence>
<keyword evidence="3" id="KW-0472">Membrane</keyword>
<keyword evidence="1" id="KW-0175">Coiled coil</keyword>
<organism evidence="4">
    <name type="scientific">Cladocopium goreaui</name>
    <dbReference type="NCBI Taxonomy" id="2562237"/>
    <lineage>
        <taxon>Eukaryota</taxon>
        <taxon>Sar</taxon>
        <taxon>Alveolata</taxon>
        <taxon>Dinophyceae</taxon>
        <taxon>Suessiales</taxon>
        <taxon>Symbiodiniaceae</taxon>
        <taxon>Cladocopium</taxon>
    </lineage>
</organism>
<feature type="compositionally biased region" description="Basic and acidic residues" evidence="2">
    <location>
        <begin position="440"/>
        <end position="457"/>
    </location>
</feature>
<evidence type="ECO:0000313" key="6">
    <source>
        <dbReference type="Proteomes" id="UP001152797"/>
    </source>
</evidence>
<feature type="compositionally biased region" description="Basic residues" evidence="2">
    <location>
        <begin position="144"/>
        <end position="158"/>
    </location>
</feature>
<dbReference type="EMBL" id="CAMXCT020003321">
    <property type="protein sequence ID" value="CAL1157091.1"/>
    <property type="molecule type" value="Genomic_DNA"/>
</dbReference>
<accession>A0A9P1G8K7</accession>
<keyword evidence="3" id="KW-1133">Transmembrane helix</keyword>
<gene>
    <name evidence="4" type="ORF">C1SCF055_LOCUS29563</name>
</gene>
<sequence length="475" mass="53073">MKSTSGYLLAVPLQGLRQGAPRDLLLLRLGGLRLLRWLLFVALWCMSLLGYFLAFVFVILTVECDGISYDPKIVAAHHSKDWHFLRLIALEMAASSSAGWLCGTCRKMRSPNAWYCDLCGGKWENCAIEPAAARGQPSWNQRAKSPRHRIRQKSRKKQQAWQSDAAAAQELHPQWANSGGPWSTAYAQDPKGVGKGFTVPSMAAPPPPPPPLLMNPPLHQGVPWMPTPMPAMQSMPFMTPSLDSQVVPVPQQAPPEVLDPEDYKAALSAQQKLNKIMKAARKEENLSPEFQTLVQTEKKKDDKESTNNLLAAVRAHGKAKEALVEVENSRMQLWAQWRTFLQQSVIKWKEYTSQFQASEAAFQKRMQDATSTLRKAQRRVDLAKKRADAIEEEGVHYVTDDEMDESEVLEEPEVPKDENAMKIQEGLDQVVTSLTVLSESADKLEPKTKRPRTKDDEGGPSTSPSSLHFGKADVK</sequence>
<name>A0A9P1G8K7_9DINO</name>
<evidence type="ECO:0000313" key="5">
    <source>
        <dbReference type="EMBL" id="CAL4791028.1"/>
    </source>
</evidence>
<reference evidence="5 6" key="2">
    <citation type="submission" date="2024-05" db="EMBL/GenBank/DDBJ databases">
        <authorList>
            <person name="Chen Y."/>
            <person name="Shah S."/>
            <person name="Dougan E. K."/>
            <person name="Thang M."/>
            <person name="Chan C."/>
        </authorList>
    </citation>
    <scope>NUCLEOTIDE SEQUENCE [LARGE SCALE GENOMIC DNA]</scope>
</reference>
<feature type="region of interest" description="Disordered" evidence="2">
    <location>
        <begin position="134"/>
        <end position="208"/>
    </location>
</feature>
<dbReference type="Proteomes" id="UP001152797">
    <property type="component" value="Unassembled WGS sequence"/>
</dbReference>
<reference evidence="4" key="1">
    <citation type="submission" date="2022-10" db="EMBL/GenBank/DDBJ databases">
        <authorList>
            <person name="Chen Y."/>
            <person name="Dougan E. K."/>
            <person name="Chan C."/>
            <person name="Rhodes N."/>
            <person name="Thang M."/>
        </authorList>
    </citation>
    <scope>NUCLEOTIDE SEQUENCE</scope>
</reference>
<feature type="compositionally biased region" description="Low complexity" evidence="2">
    <location>
        <begin position="159"/>
        <end position="169"/>
    </location>
</feature>
<feature type="transmembrane region" description="Helical" evidence="3">
    <location>
        <begin position="35"/>
        <end position="62"/>
    </location>
</feature>
<dbReference type="EMBL" id="CAMXCT010003321">
    <property type="protein sequence ID" value="CAI4003716.1"/>
    <property type="molecule type" value="Genomic_DNA"/>
</dbReference>